<dbReference type="AlphaFoldDB" id="A0A0R0GI28"/>
<gene>
    <name evidence="1" type="ORF">GLYMA_13G040800</name>
</gene>
<dbReference type="SMR" id="A0A0R0GI28"/>
<sequence>MYQNYIDYDNEGKDMLTNKVSSGAHSSFISTYLQRRVKVHDIEKHRQLRTNLVEHIWECFEKKNNEN</sequence>
<dbReference type="Proteomes" id="UP000008827">
    <property type="component" value="Chromosome 13"/>
</dbReference>
<name>A0A0R0GI28_SOYBN</name>
<evidence type="ECO:0000313" key="2">
    <source>
        <dbReference type="EnsemblPlants" id="KRH18140"/>
    </source>
</evidence>
<keyword evidence="3" id="KW-1185">Reference proteome</keyword>
<reference evidence="2" key="2">
    <citation type="submission" date="2018-02" db="UniProtKB">
        <authorList>
            <consortium name="EnsemblPlants"/>
        </authorList>
    </citation>
    <scope>IDENTIFICATION</scope>
    <source>
        <strain evidence="2">Williams 82</strain>
    </source>
</reference>
<reference evidence="1 2" key="1">
    <citation type="journal article" date="2010" name="Nature">
        <title>Genome sequence of the palaeopolyploid soybean.</title>
        <authorList>
            <person name="Schmutz J."/>
            <person name="Cannon S.B."/>
            <person name="Schlueter J."/>
            <person name="Ma J."/>
            <person name="Mitros T."/>
            <person name="Nelson W."/>
            <person name="Hyten D.L."/>
            <person name="Song Q."/>
            <person name="Thelen J.J."/>
            <person name="Cheng J."/>
            <person name="Xu D."/>
            <person name="Hellsten U."/>
            <person name="May G.D."/>
            <person name="Yu Y."/>
            <person name="Sakurai T."/>
            <person name="Umezawa T."/>
            <person name="Bhattacharyya M.K."/>
            <person name="Sandhu D."/>
            <person name="Valliyodan B."/>
            <person name="Lindquist E."/>
            <person name="Peto M."/>
            <person name="Grant D."/>
            <person name="Shu S."/>
            <person name="Goodstein D."/>
            <person name="Barry K."/>
            <person name="Futrell-Griggs M."/>
            <person name="Abernathy B."/>
            <person name="Du J."/>
            <person name="Tian Z."/>
            <person name="Zhu L."/>
            <person name="Gill N."/>
            <person name="Joshi T."/>
            <person name="Libault M."/>
            <person name="Sethuraman A."/>
            <person name="Zhang X.-C."/>
            <person name="Shinozaki K."/>
            <person name="Nguyen H.T."/>
            <person name="Wing R.A."/>
            <person name="Cregan P."/>
            <person name="Specht J."/>
            <person name="Grimwood J."/>
            <person name="Rokhsar D."/>
            <person name="Stacey G."/>
            <person name="Shoemaker R.C."/>
            <person name="Jackson S.A."/>
        </authorList>
    </citation>
    <scope>NUCLEOTIDE SEQUENCE</scope>
    <source>
        <strain evidence="2">cv. Williams 82</strain>
        <tissue evidence="1">Callus</tissue>
    </source>
</reference>
<dbReference type="InParanoid" id="A0A0R0GI28"/>
<evidence type="ECO:0000313" key="3">
    <source>
        <dbReference type="Proteomes" id="UP000008827"/>
    </source>
</evidence>
<evidence type="ECO:0000313" key="1">
    <source>
        <dbReference type="EMBL" id="KRH18140.1"/>
    </source>
</evidence>
<organism evidence="1">
    <name type="scientific">Glycine max</name>
    <name type="common">Soybean</name>
    <name type="synonym">Glycine hispida</name>
    <dbReference type="NCBI Taxonomy" id="3847"/>
    <lineage>
        <taxon>Eukaryota</taxon>
        <taxon>Viridiplantae</taxon>
        <taxon>Streptophyta</taxon>
        <taxon>Embryophyta</taxon>
        <taxon>Tracheophyta</taxon>
        <taxon>Spermatophyta</taxon>
        <taxon>Magnoliopsida</taxon>
        <taxon>eudicotyledons</taxon>
        <taxon>Gunneridae</taxon>
        <taxon>Pentapetalae</taxon>
        <taxon>rosids</taxon>
        <taxon>fabids</taxon>
        <taxon>Fabales</taxon>
        <taxon>Fabaceae</taxon>
        <taxon>Papilionoideae</taxon>
        <taxon>50 kb inversion clade</taxon>
        <taxon>NPAAA clade</taxon>
        <taxon>indigoferoid/millettioid clade</taxon>
        <taxon>Phaseoleae</taxon>
        <taxon>Glycine</taxon>
        <taxon>Glycine subgen. Soja</taxon>
    </lineage>
</organism>
<dbReference type="EMBL" id="CM000846">
    <property type="protein sequence ID" value="KRH18140.1"/>
    <property type="molecule type" value="Genomic_DNA"/>
</dbReference>
<dbReference type="EnsemblPlants" id="KRH18140">
    <property type="protein sequence ID" value="KRH18140"/>
    <property type="gene ID" value="GLYMA_13G040800"/>
</dbReference>
<reference evidence="1" key="3">
    <citation type="submission" date="2018-07" db="EMBL/GenBank/DDBJ databases">
        <title>WGS assembly of Glycine max.</title>
        <authorList>
            <person name="Schmutz J."/>
            <person name="Cannon S."/>
            <person name="Schlueter J."/>
            <person name="Ma J."/>
            <person name="Mitros T."/>
            <person name="Nelson W."/>
            <person name="Hyten D."/>
            <person name="Song Q."/>
            <person name="Thelen J."/>
            <person name="Cheng J."/>
            <person name="Xu D."/>
            <person name="Hellsten U."/>
            <person name="May G."/>
            <person name="Yu Y."/>
            <person name="Sakurai T."/>
            <person name="Umezawa T."/>
            <person name="Bhattacharyya M."/>
            <person name="Sandhu D."/>
            <person name="Valliyodan B."/>
            <person name="Lindquist E."/>
            <person name="Peto M."/>
            <person name="Grant D."/>
            <person name="Shu S."/>
            <person name="Goodstein D."/>
            <person name="Barry K."/>
            <person name="Futrell-Griggs M."/>
            <person name="Abernathy B."/>
            <person name="Du J."/>
            <person name="Tian Z."/>
            <person name="Zhu L."/>
            <person name="Gill N."/>
            <person name="Joshi T."/>
            <person name="Libault M."/>
            <person name="Sethuraman A."/>
            <person name="Zhang X."/>
            <person name="Shinozaki K."/>
            <person name="Nguyen H."/>
            <person name="Wing R."/>
            <person name="Cregan P."/>
            <person name="Specht J."/>
            <person name="Grimwood J."/>
            <person name="Rokhsar D."/>
            <person name="Stacey G."/>
            <person name="Shoemaker R."/>
            <person name="Jackson S."/>
        </authorList>
    </citation>
    <scope>NUCLEOTIDE SEQUENCE</scope>
    <source>
        <tissue evidence="1">Callus</tissue>
    </source>
</reference>
<accession>A0A0R0GI28</accession>
<dbReference type="Gramene" id="KRH18140">
    <property type="protein sequence ID" value="KRH18140"/>
    <property type="gene ID" value="GLYMA_13G040800"/>
</dbReference>
<protein>
    <submittedName>
        <fullName evidence="1 2">Uncharacterized protein</fullName>
    </submittedName>
</protein>
<proteinExistence type="predicted"/>